<feature type="region of interest" description="Disordered" evidence="1">
    <location>
        <begin position="1"/>
        <end position="66"/>
    </location>
</feature>
<proteinExistence type="predicted"/>
<dbReference type="PANTHER" id="PTHR33392">
    <property type="entry name" value="POLYISOPRENYL-TEICHOIC ACID--PEPTIDOGLYCAN TEICHOIC ACID TRANSFERASE TAGU"/>
    <property type="match status" value="1"/>
</dbReference>
<dbReference type="NCBIfam" id="TIGR00350">
    <property type="entry name" value="lytR_cpsA_psr"/>
    <property type="match status" value="1"/>
</dbReference>
<dbReference type="InterPro" id="IPR004474">
    <property type="entry name" value="LytR_CpsA_psr"/>
</dbReference>
<evidence type="ECO:0000256" key="2">
    <source>
        <dbReference type="SAM" id="Phobius"/>
    </source>
</evidence>
<dbReference type="EMBL" id="CAFBPM010000002">
    <property type="protein sequence ID" value="CAB5010326.1"/>
    <property type="molecule type" value="Genomic_DNA"/>
</dbReference>
<feature type="compositionally biased region" description="Basic and acidic residues" evidence="1">
    <location>
        <begin position="22"/>
        <end position="34"/>
    </location>
</feature>
<organism evidence="4">
    <name type="scientific">freshwater metagenome</name>
    <dbReference type="NCBI Taxonomy" id="449393"/>
    <lineage>
        <taxon>unclassified sequences</taxon>
        <taxon>metagenomes</taxon>
        <taxon>ecological metagenomes</taxon>
    </lineage>
</organism>
<dbReference type="Gene3D" id="3.40.630.190">
    <property type="entry name" value="LCP protein"/>
    <property type="match status" value="1"/>
</dbReference>
<keyword evidence="2" id="KW-1133">Transmembrane helix</keyword>
<dbReference type="PANTHER" id="PTHR33392:SF6">
    <property type="entry name" value="POLYISOPRENYL-TEICHOIC ACID--PEPTIDOGLYCAN TEICHOIC ACID TRANSFERASE TAGU"/>
    <property type="match status" value="1"/>
</dbReference>
<dbReference type="Pfam" id="PF03816">
    <property type="entry name" value="LytR_cpsA_psr"/>
    <property type="match status" value="1"/>
</dbReference>
<dbReference type="AlphaFoldDB" id="A0A6J7A0C0"/>
<evidence type="ECO:0000256" key="1">
    <source>
        <dbReference type="SAM" id="MobiDB-lite"/>
    </source>
</evidence>
<feature type="compositionally biased region" description="Pro residues" evidence="1">
    <location>
        <begin position="398"/>
        <end position="412"/>
    </location>
</feature>
<feature type="compositionally biased region" description="Low complexity" evidence="1">
    <location>
        <begin position="413"/>
        <end position="448"/>
    </location>
</feature>
<evidence type="ECO:0000313" key="5">
    <source>
        <dbReference type="EMBL" id="CAB4881660.1"/>
    </source>
</evidence>
<feature type="transmembrane region" description="Helical" evidence="2">
    <location>
        <begin position="74"/>
        <end position="96"/>
    </location>
</feature>
<feature type="domain" description="Cell envelope-related transcriptional attenuator" evidence="3">
    <location>
        <begin position="151"/>
        <end position="310"/>
    </location>
</feature>
<dbReference type="InterPro" id="IPR050922">
    <property type="entry name" value="LytR/CpsA/Psr_CW_biosynth"/>
</dbReference>
<evidence type="ECO:0000313" key="6">
    <source>
        <dbReference type="EMBL" id="CAB5010326.1"/>
    </source>
</evidence>
<dbReference type="EMBL" id="CAFABE010000029">
    <property type="protein sequence ID" value="CAB4826235.1"/>
    <property type="molecule type" value="Genomic_DNA"/>
</dbReference>
<feature type="compositionally biased region" description="Pro residues" evidence="1">
    <location>
        <begin position="449"/>
        <end position="458"/>
    </location>
</feature>
<reference evidence="4" key="1">
    <citation type="submission" date="2020-05" db="EMBL/GenBank/DDBJ databases">
        <authorList>
            <person name="Chiriac C."/>
            <person name="Salcher M."/>
            <person name="Ghai R."/>
            <person name="Kavagutti S V."/>
        </authorList>
    </citation>
    <scope>NUCLEOTIDE SEQUENCE</scope>
</reference>
<evidence type="ECO:0000259" key="3">
    <source>
        <dbReference type="Pfam" id="PF03816"/>
    </source>
</evidence>
<evidence type="ECO:0000313" key="4">
    <source>
        <dbReference type="EMBL" id="CAB4826235.1"/>
    </source>
</evidence>
<feature type="region of interest" description="Disordered" evidence="1">
    <location>
        <begin position="396"/>
        <end position="458"/>
    </location>
</feature>
<keyword evidence="2" id="KW-0472">Membrane</keyword>
<dbReference type="EMBL" id="CAFBLT010000002">
    <property type="protein sequence ID" value="CAB4881660.1"/>
    <property type="molecule type" value="Genomic_DNA"/>
</dbReference>
<sequence>MASGSNSGGPRDPNRKNNGLDGLRKLGDDIEPTRSSRRRSRSVANEEGLAGVGSPESRGSRRRKVSRRVRRRRVIAALCLVVVLLLAFFGGTWVYLQYRFGQISKVDVSATQATQSGEPFNIMLVGSDSRSGLTGKLAADAGTTTDVQGQRSDVVMIWHVDPATKKITIISIPRDTMVSAGPLAATVGTFNRINTAYGSGPNNMVKIIQNNFGIPINHVVQVNFSGFVGATNALGGVWLNFPYPARDAYSGLDIKTPGCQLVSGYQALATSRSRHYEYYANGYWHTDGSSDFGRIKRQDAFLKSLVTSAKSKYNPLTINAFLGSIPQGIKLDSRFSLNELVGLGVNFHSVNPDSISTETIPTMSNGNVAPWGSVLFVDEPAAQELLVSVFGNQLMKPKTPPPNPSLQTPQPPVVTTTTTMAPTPTTSKTSKTTTPAPVATTTTTTPTPSFDPVPCSPK</sequence>
<protein>
    <submittedName>
        <fullName evidence="4">Unannotated protein</fullName>
    </submittedName>
</protein>
<gene>
    <name evidence="4" type="ORF">UFOPK3164_00780</name>
    <name evidence="5" type="ORF">UFOPK3427_01544</name>
    <name evidence="6" type="ORF">UFOPK4112_00270</name>
</gene>
<accession>A0A6J7A0C0</accession>
<keyword evidence="2" id="KW-0812">Transmembrane</keyword>
<name>A0A6J7A0C0_9ZZZZ</name>